<organism evidence="2 3">
    <name type="scientific">Pontibacter diazotrophicus</name>
    <dbReference type="NCBI Taxonomy" id="1400979"/>
    <lineage>
        <taxon>Bacteria</taxon>
        <taxon>Pseudomonadati</taxon>
        <taxon>Bacteroidota</taxon>
        <taxon>Cytophagia</taxon>
        <taxon>Cytophagales</taxon>
        <taxon>Hymenobacteraceae</taxon>
        <taxon>Pontibacter</taxon>
    </lineage>
</organism>
<dbReference type="AlphaFoldDB" id="A0A3D8LDD7"/>
<keyword evidence="1" id="KW-0732">Signal</keyword>
<dbReference type="RefSeq" id="WP_115565312.1">
    <property type="nucleotide sequence ID" value="NZ_QRGR01000009.1"/>
</dbReference>
<name>A0A3D8LDD7_9BACT</name>
<comment type="caution">
    <text evidence="2">The sequence shown here is derived from an EMBL/GenBank/DDBJ whole genome shotgun (WGS) entry which is preliminary data.</text>
</comment>
<feature type="chain" id="PRO_5017650770" evidence="1">
    <location>
        <begin position="24"/>
        <end position="190"/>
    </location>
</feature>
<sequence length="190" mass="21505">MKKLMTFLLAAVLLIGAAPVTQAQGNKTLTSKEADQLLQRIVGNWQVNQYDSDRGKFIETKGTANFSRDSKDNYVHEQLELLQPDGSAMQGDGFLRYSEEQNRFELVQLDKNGKSIVLMVGKWLPKYNTLAFTPVKGEKQWSSKIDPSMHCLYIFKHDGTFMKINRTIDKNGNLKATSQYHFSLPGVAKL</sequence>
<keyword evidence="3" id="KW-1185">Reference proteome</keyword>
<reference evidence="3" key="1">
    <citation type="submission" date="2018-08" db="EMBL/GenBank/DDBJ databases">
        <authorList>
            <person name="Liu Z.-W."/>
            <person name="Du Z.-J."/>
        </authorList>
    </citation>
    <scope>NUCLEOTIDE SEQUENCE [LARGE SCALE GENOMIC DNA]</scope>
    <source>
        <strain evidence="3">H4X</strain>
    </source>
</reference>
<proteinExistence type="predicted"/>
<accession>A0A3D8LDD7</accession>
<protein>
    <submittedName>
        <fullName evidence="2">DUF1579 domain-containing protein</fullName>
    </submittedName>
</protein>
<feature type="signal peptide" evidence="1">
    <location>
        <begin position="1"/>
        <end position="23"/>
    </location>
</feature>
<dbReference type="EMBL" id="QRGR01000009">
    <property type="protein sequence ID" value="RDV15294.1"/>
    <property type="molecule type" value="Genomic_DNA"/>
</dbReference>
<dbReference type="OrthoDB" id="850476at2"/>
<gene>
    <name evidence="2" type="ORF">DXT99_09495</name>
</gene>
<evidence type="ECO:0000256" key="1">
    <source>
        <dbReference type="SAM" id="SignalP"/>
    </source>
</evidence>
<dbReference type="Proteomes" id="UP000256708">
    <property type="component" value="Unassembled WGS sequence"/>
</dbReference>
<evidence type="ECO:0000313" key="2">
    <source>
        <dbReference type="EMBL" id="RDV15294.1"/>
    </source>
</evidence>
<evidence type="ECO:0000313" key="3">
    <source>
        <dbReference type="Proteomes" id="UP000256708"/>
    </source>
</evidence>